<keyword evidence="5" id="KW-1185">Reference proteome</keyword>
<dbReference type="Proteomes" id="UP000410492">
    <property type="component" value="Unassembled WGS sequence"/>
</dbReference>
<dbReference type="InterPro" id="IPR003395">
    <property type="entry name" value="RecF/RecN/SMC_N"/>
</dbReference>
<dbReference type="Gene3D" id="3.30.70.1620">
    <property type="match status" value="1"/>
</dbReference>
<keyword evidence="1 2" id="KW-0175">Coiled coil</keyword>
<dbReference type="GO" id="GO:0005694">
    <property type="term" value="C:chromosome"/>
    <property type="evidence" value="ECO:0007669"/>
    <property type="project" value="InterPro"/>
</dbReference>
<dbReference type="PANTHER" id="PTHR43977">
    <property type="entry name" value="STRUCTURAL MAINTENANCE OF CHROMOSOMES PROTEIN 3"/>
    <property type="match status" value="1"/>
</dbReference>
<dbReference type="SUPFAM" id="SSF75553">
    <property type="entry name" value="Smc hinge domain"/>
    <property type="match status" value="1"/>
</dbReference>
<evidence type="ECO:0000313" key="4">
    <source>
        <dbReference type="EMBL" id="VEN62700.1"/>
    </source>
</evidence>
<feature type="non-terminal residue" evidence="4">
    <location>
        <position position="1"/>
    </location>
</feature>
<evidence type="ECO:0000256" key="1">
    <source>
        <dbReference type="ARBA" id="ARBA00023054"/>
    </source>
</evidence>
<feature type="coiled-coil region" evidence="2">
    <location>
        <begin position="660"/>
        <end position="884"/>
    </location>
</feature>
<feature type="domain" description="SMC hinge" evidence="3">
    <location>
        <begin position="473"/>
        <end position="586"/>
    </location>
</feature>
<dbReference type="FunFam" id="3.40.50.300:FF:000370">
    <property type="entry name" value="Structural maintenance of chromosomes 3"/>
    <property type="match status" value="1"/>
</dbReference>
<dbReference type="InterPro" id="IPR024704">
    <property type="entry name" value="SMC"/>
</dbReference>
<dbReference type="Pfam" id="PF06470">
    <property type="entry name" value="SMC_hinge"/>
    <property type="match status" value="1"/>
</dbReference>
<organism evidence="4 5">
    <name type="scientific">Callosobruchus maculatus</name>
    <name type="common">Southern cowpea weevil</name>
    <name type="synonym">Pulse bruchid</name>
    <dbReference type="NCBI Taxonomy" id="64391"/>
    <lineage>
        <taxon>Eukaryota</taxon>
        <taxon>Metazoa</taxon>
        <taxon>Ecdysozoa</taxon>
        <taxon>Arthropoda</taxon>
        <taxon>Hexapoda</taxon>
        <taxon>Insecta</taxon>
        <taxon>Pterygota</taxon>
        <taxon>Neoptera</taxon>
        <taxon>Endopterygota</taxon>
        <taxon>Coleoptera</taxon>
        <taxon>Polyphaga</taxon>
        <taxon>Cucujiformia</taxon>
        <taxon>Chrysomeloidea</taxon>
        <taxon>Chrysomelidae</taxon>
        <taxon>Bruchinae</taxon>
        <taxon>Bruchini</taxon>
        <taxon>Callosobruchus</taxon>
    </lineage>
</organism>
<gene>
    <name evidence="4" type="ORF">CALMAC_LOCUS19737</name>
</gene>
<dbReference type="AlphaFoldDB" id="A0A653DSE1"/>
<dbReference type="Gene3D" id="1.20.1060.20">
    <property type="match status" value="1"/>
</dbReference>
<evidence type="ECO:0000313" key="5">
    <source>
        <dbReference type="Proteomes" id="UP000410492"/>
    </source>
</evidence>
<dbReference type="SMART" id="SM00968">
    <property type="entry name" value="SMC_hinge"/>
    <property type="match status" value="1"/>
</dbReference>
<dbReference type="PIRSF" id="PIRSF005719">
    <property type="entry name" value="SMC"/>
    <property type="match status" value="1"/>
</dbReference>
<dbReference type="InterPro" id="IPR010935">
    <property type="entry name" value="SMC_hinge"/>
</dbReference>
<evidence type="ECO:0000256" key="2">
    <source>
        <dbReference type="SAM" id="Coils"/>
    </source>
</evidence>
<name>A0A653DSE1_CALMS</name>
<reference evidence="4 5" key="1">
    <citation type="submission" date="2019-01" db="EMBL/GenBank/DDBJ databases">
        <authorList>
            <person name="Sayadi A."/>
        </authorList>
    </citation>
    <scope>NUCLEOTIDE SEQUENCE [LARGE SCALE GENOMIC DNA]</scope>
</reference>
<dbReference type="Pfam" id="PF02463">
    <property type="entry name" value="SMC_N"/>
    <property type="match status" value="1"/>
</dbReference>
<evidence type="ECO:0000259" key="3">
    <source>
        <dbReference type="SMART" id="SM00968"/>
    </source>
</evidence>
<protein>
    <recommendedName>
        <fullName evidence="3">SMC hinge domain-containing protein</fullName>
    </recommendedName>
</protein>
<dbReference type="EMBL" id="CAACVG010014042">
    <property type="protein sequence ID" value="VEN62700.1"/>
    <property type="molecule type" value="Genomic_DNA"/>
</dbReference>
<accession>A0A653DSE1</accession>
<sequence>RQGLLYNEGSGARALSAYVEIIFDNSDARIPIEQDEVSLTRIIGLKKDQYYLNKKLVTRPEIINLFESAGFSNYNPYYIVKQGKINKMATAPDSYRLKLLCEVAGTRVYDERRDESIAILRETKIKYQKIEEFLNSVDDKLRALEEQTEELKQYQQFDKMRRTLEYVIHEAQLNESKNKLAKVTEQRDKSGDLQEELKENLTKLQADIQNITKTVKVGRNTLNQLQEERDILTNDLQNLIQEKAKLELTIKDLPKEISHDQKTKEGAEMQLTMLVQTIAEKESQLEEIKSEYVTVKTHEDRCTRELAMKEQRRTELYAKQARVSQFASKHERDKWIQEQLETIDKQLKDKQNHREQLEADLKKDAKKAIGLNRKIEEHVQGLDRQKKLIDEYKESIHELQKNKNQLQCRRSELWRKENNVQQNLNSLKEDLINSEREIVRARVSKNILNGMDSVRKVLDAFASRGGQDAQVVSHYHGLFADNFECEKSICTAVEVTAGNRLFYHIVDTDIVATTILKEMNRQSLPGEVNFFSLNRLDVREQKYPQSADAVPIITQLRYEEKCDKAMRFVFGKTMICRNMEVATKLAKTAGLDCVTLEGDKAESKGVLTGGYYNPSLSRLEVYKNRKVIFDQHQQCRQELEHIKADILETQTSITTIDSEMQKTESKMNKAKVTYDQVNVELRFLREELTNIENIRGPKEVSLAKCKLELEAIQNSMELLEAELHQDILSQLTEDEQRQLEILNGDIQRLQIENKEVVTTRINLEAEKNKLENVLSNNLIRKKEEVLNMLQEIDLENKKHQLANAKADLEEVDLKINKINQALATIEKKVRDLSNRSKNEENELENLKKAERNTKMEIEEGFRNLEKLSTKQTQLEQKITESTEKINQFGTLPTQELYTQYSNMSAKSLFKELEKVNNNMKKFAHVNKKALDQFLSLNEDRKKLQKRKADSDASYKMIEELLATLDQRKIEVVYFTFKQCSKYFTEVFKKLVPKGTAKLVLREADRSEDDEVGSEKKFDNLTGIGIKVSFLGSDAEMKQLDQLSGGQKSIVALALIFAIQKCDPAPFYLFDEIDQALDPEHRETVANMIHELSQEAQFITTTFRPELLEHANKFYGVKFRNKVSYIECVSKREAKDFVEDDRTYS</sequence>
<dbReference type="OrthoDB" id="431497at2759"/>
<dbReference type="SUPFAM" id="SSF52540">
    <property type="entry name" value="P-loop containing nucleoside triphosphate hydrolases"/>
    <property type="match status" value="2"/>
</dbReference>
<dbReference type="GO" id="GO:0016887">
    <property type="term" value="F:ATP hydrolysis activity"/>
    <property type="evidence" value="ECO:0007669"/>
    <property type="project" value="InterPro"/>
</dbReference>
<feature type="coiled-coil region" evidence="2">
    <location>
        <begin position="127"/>
        <end position="291"/>
    </location>
</feature>
<dbReference type="GO" id="GO:0051276">
    <property type="term" value="P:chromosome organization"/>
    <property type="evidence" value="ECO:0007669"/>
    <property type="project" value="InterPro"/>
</dbReference>
<dbReference type="InterPro" id="IPR027417">
    <property type="entry name" value="P-loop_NTPase"/>
</dbReference>
<dbReference type="Gene3D" id="3.40.50.300">
    <property type="entry name" value="P-loop containing nucleotide triphosphate hydrolases"/>
    <property type="match status" value="2"/>
</dbReference>
<proteinExistence type="predicted"/>
<dbReference type="InterPro" id="IPR036277">
    <property type="entry name" value="SMC_hinge_sf"/>
</dbReference>
<dbReference type="GO" id="GO:0005524">
    <property type="term" value="F:ATP binding"/>
    <property type="evidence" value="ECO:0007669"/>
    <property type="project" value="InterPro"/>
</dbReference>
<feature type="coiled-coil region" evidence="2">
    <location>
        <begin position="336"/>
        <end position="444"/>
    </location>
</feature>